<dbReference type="CDD" id="cd00761">
    <property type="entry name" value="Glyco_tranf_GTA_type"/>
    <property type="match status" value="1"/>
</dbReference>
<dbReference type="OrthoDB" id="928930at2"/>
<evidence type="ECO:0000313" key="1">
    <source>
        <dbReference type="EMBL" id="QCO55620.1"/>
    </source>
</evidence>
<accession>A0A4P8EEX4</accession>
<dbReference type="Pfam" id="PF13704">
    <property type="entry name" value="Glyco_tranf_2_4"/>
    <property type="match status" value="1"/>
</dbReference>
<dbReference type="SUPFAM" id="SSF53448">
    <property type="entry name" value="Nucleotide-diphospho-sugar transferases"/>
    <property type="match status" value="1"/>
</dbReference>
<dbReference type="Proteomes" id="UP000298631">
    <property type="component" value="Chromosome"/>
</dbReference>
<dbReference type="InterPro" id="IPR029044">
    <property type="entry name" value="Nucleotide-diphossugar_trans"/>
</dbReference>
<organism evidence="1 2">
    <name type="scientific">Pseudorhodobacter turbinis</name>
    <dbReference type="NCBI Taxonomy" id="2500533"/>
    <lineage>
        <taxon>Bacteria</taxon>
        <taxon>Pseudomonadati</taxon>
        <taxon>Pseudomonadota</taxon>
        <taxon>Alphaproteobacteria</taxon>
        <taxon>Rhodobacterales</taxon>
        <taxon>Paracoccaceae</taxon>
        <taxon>Pseudorhodobacter</taxon>
    </lineage>
</organism>
<dbReference type="Gene3D" id="3.90.550.10">
    <property type="entry name" value="Spore Coat Polysaccharide Biosynthesis Protein SpsA, Chain A"/>
    <property type="match status" value="1"/>
</dbReference>
<keyword evidence="1" id="KW-0808">Transferase</keyword>
<sequence>MIGRMFDAVTRRWDEFSTRRAVAKGMALIHGPARVELAEDEAAVICLVKDAAYFIEAFLAHHQALGVRHIVLVDNGSSDDTIAVAKRFDCVTVLQNTLPARQYEVLLRVVAARQVIQGGWFLFADADEMFEVPLDASLPQLLGYLTKHDYTAMVSQMLDLFSPLSYGEGKDWDYSRVLQQADHYSLGQVQSVAYHEHDAIGFSWFLDQNEGDVALKIGGVRAEVFGEACFLSKHSIVRNIPTVQPMVHPHCASKVRVADVTGLLRHYKLAGDYLARDRASVANGTWEHSEDAKRLAAATGGDAFRIAPQSAYVYAGPEALVEQGFLEASEAYRRFIC</sequence>
<keyword evidence="2" id="KW-1185">Reference proteome</keyword>
<evidence type="ECO:0000313" key="2">
    <source>
        <dbReference type="Proteomes" id="UP000298631"/>
    </source>
</evidence>
<proteinExistence type="predicted"/>
<name>A0A4P8EEX4_9RHOB</name>
<gene>
    <name evidence="1" type="ORF">EOK75_07635</name>
</gene>
<dbReference type="RefSeq" id="WP_137193335.1">
    <property type="nucleotide sequence ID" value="NZ_CP039964.1"/>
</dbReference>
<dbReference type="AlphaFoldDB" id="A0A4P8EEX4"/>
<reference evidence="1 2" key="1">
    <citation type="submission" date="2019-05" db="EMBL/GenBank/DDBJ databases">
        <title>Pseudorhodobacter turbinis sp. nov., isolated from the gut of the Korean turban shell.</title>
        <authorList>
            <person name="Jeong Y.-S."/>
            <person name="Kang W.-R."/>
            <person name="Bae J.-W."/>
        </authorList>
    </citation>
    <scope>NUCLEOTIDE SEQUENCE [LARGE SCALE GENOMIC DNA]</scope>
    <source>
        <strain evidence="1 2">S12M18</strain>
    </source>
</reference>
<dbReference type="KEGG" id="pseb:EOK75_07635"/>
<dbReference type="GO" id="GO:0016740">
    <property type="term" value="F:transferase activity"/>
    <property type="evidence" value="ECO:0007669"/>
    <property type="project" value="UniProtKB-KW"/>
</dbReference>
<dbReference type="EMBL" id="CP039964">
    <property type="protein sequence ID" value="QCO55620.1"/>
    <property type="molecule type" value="Genomic_DNA"/>
</dbReference>
<protein>
    <submittedName>
        <fullName evidence="1">Glycosyltransferase family 2 protein</fullName>
    </submittedName>
</protein>